<sequence>MAGVEMRRTGSASAASASGAYPTTDFATTTGSTPSSPSRARAPLPSAPHYGEYPPPYAAVTSPAGVGGGSAGSHGLAGTTSTPALDQQALAVPVQYHSSFFRPRVAVVLGISTPWQYILFVCRLTSIGPGVWHGLPCFLRLLVTVWRAAGGSDIFGSISSTRYDIPFETSLRITETLLATIWCIASSYLSFFFTDSLMSRWLLNYTPQATVVRLLTVSAINGWCTWVFLYLTGGPQDPRLLLPGWIVITTTLTLIYHLTQRKINIRKETRASISAFSIASFISMVALLAQLHSNRSDYPDIPIVVIIKYLCYVASRLALKIMEYGNVTRDL</sequence>
<reference evidence="3" key="1">
    <citation type="journal article" date="2023" name="Mol. Phylogenet. Evol.">
        <title>Genome-scale phylogeny and comparative genomics of the fungal order Sordariales.</title>
        <authorList>
            <person name="Hensen N."/>
            <person name="Bonometti L."/>
            <person name="Westerberg I."/>
            <person name="Brannstrom I.O."/>
            <person name="Guillou S."/>
            <person name="Cros-Aarteil S."/>
            <person name="Calhoun S."/>
            <person name="Haridas S."/>
            <person name="Kuo A."/>
            <person name="Mondo S."/>
            <person name="Pangilinan J."/>
            <person name="Riley R."/>
            <person name="LaButti K."/>
            <person name="Andreopoulos B."/>
            <person name="Lipzen A."/>
            <person name="Chen C."/>
            <person name="Yan M."/>
            <person name="Daum C."/>
            <person name="Ng V."/>
            <person name="Clum A."/>
            <person name="Steindorff A."/>
            <person name="Ohm R.A."/>
            <person name="Martin F."/>
            <person name="Silar P."/>
            <person name="Natvig D.O."/>
            <person name="Lalanne C."/>
            <person name="Gautier V."/>
            <person name="Ament-Velasquez S.L."/>
            <person name="Kruys A."/>
            <person name="Hutchinson M.I."/>
            <person name="Powell A.J."/>
            <person name="Barry K."/>
            <person name="Miller A.N."/>
            <person name="Grigoriev I.V."/>
            <person name="Debuchy R."/>
            <person name="Gladieux P."/>
            <person name="Hiltunen Thoren M."/>
            <person name="Johannesson H."/>
        </authorList>
    </citation>
    <scope>NUCLEOTIDE SEQUENCE</scope>
    <source>
        <strain evidence="3">PSN309</strain>
    </source>
</reference>
<feature type="compositionally biased region" description="Low complexity" evidence="1">
    <location>
        <begin position="27"/>
        <end position="47"/>
    </location>
</feature>
<evidence type="ECO:0000256" key="2">
    <source>
        <dbReference type="SAM" id="Phobius"/>
    </source>
</evidence>
<organism evidence="3 4">
    <name type="scientific">Podospora australis</name>
    <dbReference type="NCBI Taxonomy" id="1536484"/>
    <lineage>
        <taxon>Eukaryota</taxon>
        <taxon>Fungi</taxon>
        <taxon>Dikarya</taxon>
        <taxon>Ascomycota</taxon>
        <taxon>Pezizomycotina</taxon>
        <taxon>Sordariomycetes</taxon>
        <taxon>Sordariomycetidae</taxon>
        <taxon>Sordariales</taxon>
        <taxon>Podosporaceae</taxon>
        <taxon>Podospora</taxon>
    </lineage>
</organism>
<feature type="region of interest" description="Disordered" evidence="1">
    <location>
        <begin position="1"/>
        <end position="47"/>
    </location>
</feature>
<keyword evidence="2" id="KW-0472">Membrane</keyword>
<dbReference type="Proteomes" id="UP001302126">
    <property type="component" value="Unassembled WGS sequence"/>
</dbReference>
<feature type="compositionally biased region" description="Low complexity" evidence="1">
    <location>
        <begin position="10"/>
        <end position="20"/>
    </location>
</feature>
<protein>
    <submittedName>
        <fullName evidence="3">N-glycosylation protein-domain-containing protein</fullName>
    </submittedName>
</protein>
<dbReference type="PANTHER" id="PTHR28147:SF1">
    <property type="entry name" value="N-GLYCOSYLATION PROTEIN EOS1"/>
    <property type="match status" value="1"/>
</dbReference>
<dbReference type="GO" id="GO:0034599">
    <property type="term" value="P:cellular response to oxidative stress"/>
    <property type="evidence" value="ECO:0007669"/>
    <property type="project" value="InterPro"/>
</dbReference>
<evidence type="ECO:0000313" key="4">
    <source>
        <dbReference type="Proteomes" id="UP001302126"/>
    </source>
</evidence>
<keyword evidence="2" id="KW-1133">Transmembrane helix</keyword>
<dbReference type="InterPro" id="IPR021100">
    <property type="entry name" value="N-glycosylation_EOS1"/>
</dbReference>
<keyword evidence="4" id="KW-1185">Reference proteome</keyword>
<comment type="caution">
    <text evidence="3">The sequence shown here is derived from an EMBL/GenBank/DDBJ whole genome shotgun (WGS) entry which is preliminary data.</text>
</comment>
<dbReference type="PANTHER" id="PTHR28147">
    <property type="entry name" value="N-GLYCOSYLATION PROTEIN EOS1"/>
    <property type="match status" value="1"/>
</dbReference>
<dbReference type="AlphaFoldDB" id="A0AAN6WVY3"/>
<gene>
    <name evidence="3" type="ORF">QBC35DRAFT_514204</name>
</gene>
<dbReference type="GO" id="GO:0005789">
    <property type="term" value="C:endoplasmic reticulum membrane"/>
    <property type="evidence" value="ECO:0007669"/>
    <property type="project" value="InterPro"/>
</dbReference>
<dbReference type="GO" id="GO:0006487">
    <property type="term" value="P:protein N-linked glycosylation"/>
    <property type="evidence" value="ECO:0007669"/>
    <property type="project" value="TreeGrafter"/>
</dbReference>
<proteinExistence type="predicted"/>
<name>A0AAN6WVY3_9PEZI</name>
<feature type="transmembrane region" description="Helical" evidence="2">
    <location>
        <begin position="241"/>
        <end position="259"/>
    </location>
</feature>
<feature type="transmembrane region" description="Helical" evidence="2">
    <location>
        <begin position="271"/>
        <end position="289"/>
    </location>
</feature>
<feature type="transmembrane region" description="Helical" evidence="2">
    <location>
        <begin position="210"/>
        <end position="229"/>
    </location>
</feature>
<accession>A0AAN6WVY3</accession>
<keyword evidence="2" id="KW-0812">Transmembrane</keyword>
<reference evidence="3" key="2">
    <citation type="submission" date="2023-05" db="EMBL/GenBank/DDBJ databases">
        <authorList>
            <consortium name="Lawrence Berkeley National Laboratory"/>
            <person name="Steindorff A."/>
            <person name="Hensen N."/>
            <person name="Bonometti L."/>
            <person name="Westerberg I."/>
            <person name="Brannstrom I.O."/>
            <person name="Guillou S."/>
            <person name="Cros-Aarteil S."/>
            <person name="Calhoun S."/>
            <person name="Haridas S."/>
            <person name="Kuo A."/>
            <person name="Mondo S."/>
            <person name="Pangilinan J."/>
            <person name="Riley R."/>
            <person name="Labutti K."/>
            <person name="Andreopoulos B."/>
            <person name="Lipzen A."/>
            <person name="Chen C."/>
            <person name="Yanf M."/>
            <person name="Daum C."/>
            <person name="Ng V."/>
            <person name="Clum A."/>
            <person name="Ohm R."/>
            <person name="Martin F."/>
            <person name="Silar P."/>
            <person name="Natvig D."/>
            <person name="Lalanne C."/>
            <person name="Gautier V."/>
            <person name="Ament-Velasquez S.L."/>
            <person name="Kruys A."/>
            <person name="Hutchinson M.I."/>
            <person name="Powell A.J."/>
            <person name="Barry K."/>
            <person name="Miller A.N."/>
            <person name="Grigoriev I.V."/>
            <person name="Debuchy R."/>
            <person name="Gladieux P."/>
            <person name="Thoren M.H."/>
            <person name="Johannesson H."/>
        </authorList>
    </citation>
    <scope>NUCLEOTIDE SEQUENCE</scope>
    <source>
        <strain evidence="3">PSN309</strain>
    </source>
</reference>
<evidence type="ECO:0000313" key="3">
    <source>
        <dbReference type="EMBL" id="KAK4189180.1"/>
    </source>
</evidence>
<evidence type="ECO:0000256" key="1">
    <source>
        <dbReference type="SAM" id="MobiDB-lite"/>
    </source>
</evidence>
<feature type="transmembrane region" description="Helical" evidence="2">
    <location>
        <begin position="301"/>
        <end position="319"/>
    </location>
</feature>
<dbReference type="EMBL" id="MU864378">
    <property type="protein sequence ID" value="KAK4189180.1"/>
    <property type="molecule type" value="Genomic_DNA"/>
</dbReference>
<dbReference type="Pfam" id="PF12326">
    <property type="entry name" value="EOS1"/>
    <property type="match status" value="1"/>
</dbReference>
<feature type="transmembrane region" description="Helical" evidence="2">
    <location>
        <begin position="177"/>
        <end position="198"/>
    </location>
</feature>